<reference evidence="4" key="1">
    <citation type="submission" date="2019-08" db="EMBL/GenBank/DDBJ databases">
        <authorList>
            <person name="Kucharzyk K."/>
            <person name="Murdoch R.W."/>
            <person name="Higgins S."/>
            <person name="Loffler F."/>
        </authorList>
    </citation>
    <scope>NUCLEOTIDE SEQUENCE</scope>
</reference>
<dbReference type="Pfam" id="PF02482">
    <property type="entry name" value="Ribosomal_S30AE"/>
    <property type="match status" value="1"/>
</dbReference>
<dbReference type="SUPFAM" id="SSF69754">
    <property type="entry name" value="Ribosome binding protein Y (YfiA homologue)"/>
    <property type="match status" value="1"/>
</dbReference>
<dbReference type="InterPro" id="IPR032528">
    <property type="entry name" value="Ribosom_S30AE_C"/>
</dbReference>
<dbReference type="GO" id="GO:0045900">
    <property type="term" value="P:negative regulation of translational elongation"/>
    <property type="evidence" value="ECO:0007669"/>
    <property type="project" value="TreeGrafter"/>
</dbReference>
<keyword evidence="2" id="KW-0810">Translation regulation</keyword>
<evidence type="ECO:0000256" key="1">
    <source>
        <dbReference type="ARBA" id="ARBA00022490"/>
    </source>
</evidence>
<sequence length="169" mass="19444">MNIKVTTKKFRLTDDLEARIEKKLGKLDRYFSSDSAAAVRLYTQHNDEIAEVTVVSGGLTFRADARSPEMFDSLEKAVDSLVRQLEKHKTRLEKRLKVGAFEDLATAPEDSFELIKQKRFEVRPMDVEEAILQMNLLDHSFFVFRDMSTESVSVVYRRKDGGYGLIMTE</sequence>
<dbReference type="HAMAP" id="MF_00839">
    <property type="entry name" value="HPF"/>
    <property type="match status" value="1"/>
</dbReference>
<evidence type="ECO:0000313" key="4">
    <source>
        <dbReference type="EMBL" id="MPM73690.1"/>
    </source>
</evidence>
<dbReference type="AlphaFoldDB" id="A0A645C9U0"/>
<dbReference type="InterPro" id="IPR034694">
    <property type="entry name" value="HPF_long/plastid"/>
</dbReference>
<evidence type="ECO:0000256" key="2">
    <source>
        <dbReference type="ARBA" id="ARBA00022845"/>
    </source>
</evidence>
<dbReference type="EMBL" id="VSSQ01025509">
    <property type="protein sequence ID" value="MPM73690.1"/>
    <property type="molecule type" value="Genomic_DNA"/>
</dbReference>
<dbReference type="InterPro" id="IPR050574">
    <property type="entry name" value="HPF/YfiA_ribosome-assoc"/>
</dbReference>
<gene>
    <name evidence="4" type="primary">yvyD_6</name>
    <name evidence="4" type="ORF">SDC9_120672</name>
</gene>
<comment type="caution">
    <text evidence="4">The sequence shown here is derived from an EMBL/GenBank/DDBJ whole genome shotgun (WGS) entry which is preliminary data.</text>
</comment>
<dbReference type="InterPro" id="IPR036567">
    <property type="entry name" value="RHF-like"/>
</dbReference>
<name>A0A645C9U0_9ZZZZ</name>
<dbReference type="Pfam" id="PF16321">
    <property type="entry name" value="Ribosom_S30AE_C"/>
    <property type="match status" value="1"/>
</dbReference>
<dbReference type="FunFam" id="3.30.505.50:FF:000001">
    <property type="entry name" value="Ribosome hibernation promoting factor"/>
    <property type="match status" value="1"/>
</dbReference>
<dbReference type="CDD" id="cd00552">
    <property type="entry name" value="RaiA"/>
    <property type="match status" value="1"/>
</dbReference>
<evidence type="ECO:0000259" key="3">
    <source>
        <dbReference type="Pfam" id="PF16321"/>
    </source>
</evidence>
<dbReference type="Gene3D" id="3.30.505.50">
    <property type="entry name" value="Sigma 54 modulation/S30EA ribosomal protein, C-terminal domain"/>
    <property type="match status" value="1"/>
</dbReference>
<proteinExistence type="inferred from homology"/>
<feature type="domain" description="Sigma 54 modulation/S30EA ribosomal protein C-terminal" evidence="3">
    <location>
        <begin position="111"/>
        <end position="165"/>
    </location>
</feature>
<dbReference type="GO" id="GO:0043024">
    <property type="term" value="F:ribosomal small subunit binding"/>
    <property type="evidence" value="ECO:0007669"/>
    <property type="project" value="TreeGrafter"/>
</dbReference>
<dbReference type="GO" id="GO:0022627">
    <property type="term" value="C:cytosolic small ribosomal subunit"/>
    <property type="evidence" value="ECO:0007669"/>
    <property type="project" value="TreeGrafter"/>
</dbReference>
<dbReference type="InterPro" id="IPR003489">
    <property type="entry name" value="RHF/RaiA"/>
</dbReference>
<dbReference type="PANTHER" id="PTHR33231:SF1">
    <property type="entry name" value="30S RIBOSOMAL PROTEIN"/>
    <property type="match status" value="1"/>
</dbReference>
<organism evidence="4">
    <name type="scientific">bioreactor metagenome</name>
    <dbReference type="NCBI Taxonomy" id="1076179"/>
    <lineage>
        <taxon>unclassified sequences</taxon>
        <taxon>metagenomes</taxon>
        <taxon>ecological metagenomes</taxon>
    </lineage>
</organism>
<dbReference type="Gene3D" id="3.30.160.100">
    <property type="entry name" value="Ribosome hibernation promotion factor-like"/>
    <property type="match status" value="1"/>
</dbReference>
<dbReference type="InterPro" id="IPR038416">
    <property type="entry name" value="Ribosom_S30AE_C_sf"/>
</dbReference>
<protein>
    <submittedName>
        <fullName evidence="4">Ribosome hibernation promotion factor</fullName>
    </submittedName>
</protein>
<accession>A0A645C9U0</accession>
<keyword evidence="1" id="KW-0963">Cytoplasm</keyword>
<dbReference type="NCBIfam" id="TIGR00741">
    <property type="entry name" value="yfiA"/>
    <property type="match status" value="1"/>
</dbReference>
<dbReference type="PANTHER" id="PTHR33231">
    <property type="entry name" value="30S RIBOSOMAL PROTEIN"/>
    <property type="match status" value="1"/>
</dbReference>